<evidence type="ECO:0000313" key="2">
    <source>
        <dbReference type="Proteomes" id="UP001142325"/>
    </source>
</evidence>
<dbReference type="Proteomes" id="UP001142325">
    <property type="component" value="Unassembled WGS sequence"/>
</dbReference>
<evidence type="ECO:0000313" key="1">
    <source>
        <dbReference type="EMBL" id="GLK02400.1"/>
    </source>
</evidence>
<dbReference type="AlphaFoldDB" id="A0A9W6HUX2"/>
<dbReference type="EMBL" id="BSET01000002">
    <property type="protein sequence ID" value="GLK02400.1"/>
    <property type="molecule type" value="Genomic_DNA"/>
</dbReference>
<keyword evidence="2" id="KW-1185">Reference proteome</keyword>
<protein>
    <submittedName>
        <fullName evidence="1">Uncharacterized protein</fullName>
    </submittedName>
</protein>
<gene>
    <name evidence="1" type="ORF">GCM10017596_21150</name>
</gene>
<name>A0A9W6HUX2_9MICO</name>
<comment type="caution">
    <text evidence="1">The sequence shown here is derived from an EMBL/GenBank/DDBJ whole genome shotgun (WGS) entry which is preliminary data.</text>
</comment>
<reference evidence="1" key="2">
    <citation type="submission" date="2023-01" db="EMBL/GenBank/DDBJ databases">
        <authorList>
            <person name="Sun Q."/>
            <person name="Evtushenko L."/>
        </authorList>
    </citation>
    <scope>NUCLEOTIDE SEQUENCE</scope>
    <source>
        <strain evidence="1">VKM Ac-1958</strain>
    </source>
</reference>
<reference evidence="1" key="1">
    <citation type="journal article" date="2014" name="Int. J. Syst. Evol. Microbiol.">
        <title>Complete genome sequence of Corynebacterium casei LMG S-19264T (=DSM 44701T), isolated from a smear-ripened cheese.</title>
        <authorList>
            <consortium name="US DOE Joint Genome Institute (JGI-PGF)"/>
            <person name="Walter F."/>
            <person name="Albersmeier A."/>
            <person name="Kalinowski J."/>
            <person name="Ruckert C."/>
        </authorList>
    </citation>
    <scope>NUCLEOTIDE SEQUENCE</scope>
    <source>
        <strain evidence="1">VKM Ac-1958</strain>
    </source>
</reference>
<accession>A0A9W6HUX2</accession>
<proteinExistence type="predicted"/>
<organism evidence="1 2">
    <name type="scientific">Microbacterium keratanolyticum</name>
    <dbReference type="NCBI Taxonomy" id="67574"/>
    <lineage>
        <taxon>Bacteria</taxon>
        <taxon>Bacillati</taxon>
        <taxon>Actinomycetota</taxon>
        <taxon>Actinomycetes</taxon>
        <taxon>Micrococcales</taxon>
        <taxon>Microbacteriaceae</taxon>
        <taxon>Microbacterium</taxon>
    </lineage>
</organism>
<sequence length="104" mass="11040">MNRPGLVEGLKSREDEAYASVEDVSAGVGERAMKLVQEAHGCREGTRAAAAQEADAHPGAGRGACEAAPRRRALRRELADMFGVARSTVYRAIERAATQAEVSS</sequence>